<name>A0A0E9TJW7_ANGAN</name>
<evidence type="ECO:0000313" key="1">
    <source>
        <dbReference type="EMBL" id="JAH53033.1"/>
    </source>
</evidence>
<dbReference type="EMBL" id="GBXM01055544">
    <property type="protein sequence ID" value="JAH53033.1"/>
    <property type="molecule type" value="Transcribed_RNA"/>
</dbReference>
<dbReference type="AlphaFoldDB" id="A0A0E9TJW7"/>
<organism evidence="1">
    <name type="scientific">Anguilla anguilla</name>
    <name type="common">European freshwater eel</name>
    <name type="synonym">Muraena anguilla</name>
    <dbReference type="NCBI Taxonomy" id="7936"/>
    <lineage>
        <taxon>Eukaryota</taxon>
        <taxon>Metazoa</taxon>
        <taxon>Chordata</taxon>
        <taxon>Craniata</taxon>
        <taxon>Vertebrata</taxon>
        <taxon>Euteleostomi</taxon>
        <taxon>Actinopterygii</taxon>
        <taxon>Neopterygii</taxon>
        <taxon>Teleostei</taxon>
        <taxon>Anguilliformes</taxon>
        <taxon>Anguillidae</taxon>
        <taxon>Anguilla</taxon>
    </lineage>
</organism>
<proteinExistence type="predicted"/>
<accession>A0A0E9TJW7</accession>
<protein>
    <submittedName>
        <fullName evidence="1">Uncharacterized protein</fullName>
    </submittedName>
</protein>
<sequence>MRKLFAYTAVRNMVVCLANMYHEMNLMVLAFKCFTANVEAVMC</sequence>
<reference evidence="1" key="2">
    <citation type="journal article" date="2015" name="Fish Shellfish Immunol.">
        <title>Early steps in the European eel (Anguilla anguilla)-Vibrio vulnificus interaction in the gills: Role of the RtxA13 toxin.</title>
        <authorList>
            <person name="Callol A."/>
            <person name="Pajuelo D."/>
            <person name="Ebbesson L."/>
            <person name="Teles M."/>
            <person name="MacKenzie S."/>
            <person name="Amaro C."/>
        </authorList>
    </citation>
    <scope>NUCLEOTIDE SEQUENCE</scope>
</reference>
<reference evidence="1" key="1">
    <citation type="submission" date="2014-11" db="EMBL/GenBank/DDBJ databases">
        <authorList>
            <person name="Amaro Gonzalez C."/>
        </authorList>
    </citation>
    <scope>NUCLEOTIDE SEQUENCE</scope>
</reference>